<dbReference type="Pfam" id="PF01323">
    <property type="entry name" value="DSBA"/>
    <property type="match status" value="1"/>
</dbReference>
<dbReference type="Proteomes" id="UP001140949">
    <property type="component" value="Unassembled WGS sequence"/>
</dbReference>
<feature type="chain" id="PRO_5044718867" description="DSBA-like thioredoxin domain-containing protein" evidence="1">
    <location>
        <begin position="28"/>
        <end position="240"/>
    </location>
</feature>
<evidence type="ECO:0000313" key="3">
    <source>
        <dbReference type="EMBL" id="KAJ6817479.1"/>
    </source>
</evidence>
<dbReference type="Gene3D" id="3.40.30.10">
    <property type="entry name" value="Glutaredoxin"/>
    <property type="match status" value="1"/>
</dbReference>
<evidence type="ECO:0000256" key="1">
    <source>
        <dbReference type="SAM" id="SignalP"/>
    </source>
</evidence>
<comment type="caution">
    <text evidence="4">The sequence shown here is derived from an EMBL/GenBank/DDBJ whole genome shotgun (WGS) entry which is preliminary data.</text>
</comment>
<dbReference type="PANTHER" id="PTHR33875:SF2">
    <property type="entry name" value="ACR183CP"/>
    <property type="match status" value="1"/>
</dbReference>
<dbReference type="EMBL" id="JANAVB010006993">
    <property type="protein sequence ID" value="KAJ6843833.1"/>
    <property type="molecule type" value="Genomic_DNA"/>
</dbReference>
<feature type="signal peptide" evidence="1">
    <location>
        <begin position="1"/>
        <end position="27"/>
    </location>
</feature>
<keyword evidence="5" id="KW-1185">Reference proteome</keyword>
<gene>
    <name evidence="4" type="ORF">M6B38_117175</name>
    <name evidence="3" type="ORF">M6B38_412710</name>
</gene>
<dbReference type="CDD" id="cd02972">
    <property type="entry name" value="DsbA_family"/>
    <property type="match status" value="1"/>
</dbReference>
<dbReference type="InterPro" id="IPR036249">
    <property type="entry name" value="Thioredoxin-like_sf"/>
</dbReference>
<feature type="domain" description="DSBA-like thioredoxin" evidence="2">
    <location>
        <begin position="60"/>
        <end position="209"/>
    </location>
</feature>
<name>A0AAX6HT07_IRIPA</name>
<reference evidence="4" key="1">
    <citation type="journal article" date="2023" name="GigaByte">
        <title>Genome assembly of the bearded iris, Iris pallida Lam.</title>
        <authorList>
            <person name="Bruccoleri R.E."/>
            <person name="Oakeley E.J."/>
            <person name="Faust A.M.E."/>
            <person name="Altorfer M."/>
            <person name="Dessus-Babus S."/>
            <person name="Burckhardt D."/>
            <person name="Oertli M."/>
            <person name="Naumann U."/>
            <person name="Petersen F."/>
            <person name="Wong J."/>
        </authorList>
    </citation>
    <scope>NUCLEOTIDE SEQUENCE</scope>
    <source>
        <strain evidence="4">GSM-AAB239-AS_SAM_17_03QT</strain>
    </source>
</reference>
<dbReference type="InterPro" id="IPR001853">
    <property type="entry name" value="DSBA-like_thioredoxin_dom"/>
</dbReference>
<organism evidence="4 5">
    <name type="scientific">Iris pallida</name>
    <name type="common">Sweet iris</name>
    <dbReference type="NCBI Taxonomy" id="29817"/>
    <lineage>
        <taxon>Eukaryota</taxon>
        <taxon>Viridiplantae</taxon>
        <taxon>Streptophyta</taxon>
        <taxon>Embryophyta</taxon>
        <taxon>Tracheophyta</taxon>
        <taxon>Spermatophyta</taxon>
        <taxon>Magnoliopsida</taxon>
        <taxon>Liliopsida</taxon>
        <taxon>Asparagales</taxon>
        <taxon>Iridaceae</taxon>
        <taxon>Iridoideae</taxon>
        <taxon>Irideae</taxon>
        <taxon>Iris</taxon>
    </lineage>
</organism>
<dbReference type="EMBL" id="JANAVB010027922">
    <property type="protein sequence ID" value="KAJ6817479.1"/>
    <property type="molecule type" value="Genomic_DNA"/>
</dbReference>
<sequence>MVRSMNSMTTTLLLLIFFFCQIFTSHSSTIPSKYDGFIYPSAGGGGSGCEESSSPPPISIDAFFDPLCPDCREAWVPLEKALRYYSPRVSLTLHPFPLPYHDNAFLACRALHIAHRLNSSAAYNLLQAFFDYQERYSNSLTSEMSRTSIVNDMAKFAARALGKSLPMFQSGFKDPKTDEATRVSFKYGCSRGVTGTPYFFVNGFALPGSGSALDYETWRSIIDPLLESLQGRSEQALFEF</sequence>
<proteinExistence type="predicted"/>
<evidence type="ECO:0000313" key="5">
    <source>
        <dbReference type="Proteomes" id="UP001140949"/>
    </source>
</evidence>
<evidence type="ECO:0000313" key="4">
    <source>
        <dbReference type="EMBL" id="KAJ6843833.1"/>
    </source>
</evidence>
<protein>
    <recommendedName>
        <fullName evidence="2">DSBA-like thioredoxin domain-containing protein</fullName>
    </recommendedName>
</protein>
<accession>A0AAX6HT07</accession>
<dbReference type="SUPFAM" id="SSF52833">
    <property type="entry name" value="Thioredoxin-like"/>
    <property type="match status" value="1"/>
</dbReference>
<dbReference type="PANTHER" id="PTHR33875">
    <property type="entry name" value="OS09G0542200 PROTEIN"/>
    <property type="match status" value="1"/>
</dbReference>
<dbReference type="AlphaFoldDB" id="A0AAX6HT07"/>
<reference evidence="4" key="2">
    <citation type="submission" date="2023-04" db="EMBL/GenBank/DDBJ databases">
        <authorList>
            <person name="Bruccoleri R.E."/>
            <person name="Oakeley E.J."/>
            <person name="Faust A.-M."/>
            <person name="Dessus-Babus S."/>
            <person name="Altorfer M."/>
            <person name="Burckhardt D."/>
            <person name="Oertli M."/>
            <person name="Naumann U."/>
            <person name="Petersen F."/>
            <person name="Wong J."/>
        </authorList>
    </citation>
    <scope>NUCLEOTIDE SEQUENCE</scope>
    <source>
        <strain evidence="4">GSM-AAB239-AS_SAM_17_03QT</strain>
        <tissue evidence="4">Leaf</tissue>
    </source>
</reference>
<dbReference type="GO" id="GO:0016491">
    <property type="term" value="F:oxidoreductase activity"/>
    <property type="evidence" value="ECO:0007669"/>
    <property type="project" value="InterPro"/>
</dbReference>
<keyword evidence="1" id="KW-0732">Signal</keyword>
<evidence type="ECO:0000259" key="2">
    <source>
        <dbReference type="Pfam" id="PF01323"/>
    </source>
</evidence>